<reference evidence="11 12" key="1">
    <citation type="submission" date="2019-09" db="EMBL/GenBank/DDBJ databases">
        <authorList>
            <person name="Cremers G."/>
        </authorList>
    </citation>
    <scope>NUCLEOTIDE SEQUENCE [LARGE SCALE GENOMIC DNA]</scope>
    <source>
        <strain evidence="11">4A</strain>
    </source>
</reference>
<dbReference type="CDD" id="cd07941">
    <property type="entry name" value="DRE_TIM_LeuA3"/>
    <property type="match status" value="1"/>
</dbReference>
<evidence type="ECO:0000313" key="11">
    <source>
        <dbReference type="EMBL" id="VVM06282.1"/>
    </source>
</evidence>
<dbReference type="Pfam" id="PF00682">
    <property type="entry name" value="HMGL-like"/>
    <property type="match status" value="1"/>
</dbReference>
<dbReference type="PROSITE" id="PS00815">
    <property type="entry name" value="AIPM_HOMOCIT_SYNTH_1"/>
    <property type="match status" value="1"/>
</dbReference>
<gene>
    <name evidence="11" type="primary">leuA</name>
    <name evidence="11" type="synonym">IMS</name>
    <name evidence="11" type="ORF">MAMT_01101</name>
</gene>
<comment type="similarity">
    <text evidence="2 9">Belongs to the alpha-IPM synthase/homocitrate synthase family.</text>
</comment>
<evidence type="ECO:0000256" key="3">
    <source>
        <dbReference type="ARBA" id="ARBA00022605"/>
    </source>
</evidence>
<dbReference type="InterPro" id="IPR013785">
    <property type="entry name" value="Aldolase_TIM"/>
</dbReference>
<dbReference type="InterPro" id="IPR002034">
    <property type="entry name" value="AIPM/Hcit_synth_CS"/>
</dbReference>
<dbReference type="InterPro" id="IPR054691">
    <property type="entry name" value="LeuA/HCS_post-cat"/>
</dbReference>
<dbReference type="UniPathway" id="UPA00047">
    <property type="reaction ID" value="UER00066"/>
</dbReference>
<keyword evidence="5 9" id="KW-0808">Transferase</keyword>
<dbReference type="PANTHER" id="PTHR43538:SF1">
    <property type="entry name" value="(R)-CITRAMALATE SYNTHASE"/>
    <property type="match status" value="1"/>
</dbReference>
<evidence type="ECO:0000256" key="6">
    <source>
        <dbReference type="ARBA" id="ARBA00023304"/>
    </source>
</evidence>
<sequence>MSSRQKADHGSEAAVTIYDTTLRDGAQGENVHFSLPEKLRIVQKLDEVGVPYIEGGWPGSNPKDLMFFQEVSRLSGRMSRIVAFGSTRRASLSVEQDPQIRMLLDAGTETVAVFGKTWLLHVRKVLRVTPEENLAMIRDTVAFLKACGKEVIYDAEHAFDGYQDDPQYALDCLAVASEAGADWVVLCDTNGGSLPERVAELTRLTRQKVRSRVGIHTHNDGDLAVANALAAVQAGATQVQGTINGYGERTGNCNLISTIANLEIKLNRRALPPGALARLQELSYFVDEIANLAPNPRAPFVGRCAFAHKGGTHVNAIGKVFRSYEHIEPEIVGNRRRVLVGELSGRSNIVLKARELGLVLREDDPRTREALQQIKAMEGKGYEFEAADASFELLLRRLLLPYPSFFQLVEYHVSIRSFPGKEYEVSEATVKLSVKGRTVYTVAEGDGPIHALDQALRGGLERFYPELARVGLRDYKVRILGQMGGSGAATRVLVESSDGLTSWTTVGVSTNIVEASWEALVDSIEYWLLRLERSSGAPRSPTS</sequence>
<evidence type="ECO:0000256" key="7">
    <source>
        <dbReference type="ARBA" id="ARBA00048263"/>
    </source>
</evidence>
<evidence type="ECO:0000256" key="5">
    <source>
        <dbReference type="ARBA" id="ARBA00022679"/>
    </source>
</evidence>
<evidence type="ECO:0000256" key="1">
    <source>
        <dbReference type="ARBA" id="ARBA00004743"/>
    </source>
</evidence>
<feature type="domain" description="Pyruvate carboxyltransferase" evidence="10">
    <location>
        <begin position="15"/>
        <end position="277"/>
    </location>
</feature>
<keyword evidence="4" id="KW-0412">Isoleucine biosynthesis</keyword>
<dbReference type="OrthoDB" id="9804858at2"/>
<dbReference type="GO" id="GO:0003852">
    <property type="term" value="F:2-isopropylmalate synthase activity"/>
    <property type="evidence" value="ECO:0007669"/>
    <property type="project" value="InterPro"/>
</dbReference>
<evidence type="ECO:0000256" key="9">
    <source>
        <dbReference type="RuleBase" id="RU003523"/>
    </source>
</evidence>
<dbReference type="InterPro" id="IPR005675">
    <property type="entry name" value="Citramal_synthase"/>
</dbReference>
<evidence type="ECO:0000313" key="12">
    <source>
        <dbReference type="Proteomes" id="UP000334923"/>
    </source>
</evidence>
<dbReference type="Gene3D" id="3.30.160.270">
    <property type="match status" value="1"/>
</dbReference>
<dbReference type="InterPro" id="IPR000891">
    <property type="entry name" value="PYR_CT"/>
</dbReference>
<dbReference type="PROSITE" id="PS50991">
    <property type="entry name" value="PYR_CT"/>
    <property type="match status" value="1"/>
</dbReference>
<keyword evidence="6" id="KW-0100">Branched-chain amino acid biosynthesis</keyword>
<dbReference type="Proteomes" id="UP000334923">
    <property type="component" value="Unassembled WGS sequence"/>
</dbReference>
<dbReference type="Pfam" id="PF22617">
    <property type="entry name" value="HCS_D2"/>
    <property type="match status" value="1"/>
</dbReference>
<dbReference type="EMBL" id="CABFVA020000065">
    <property type="protein sequence ID" value="VVM06282.1"/>
    <property type="molecule type" value="Genomic_DNA"/>
</dbReference>
<evidence type="ECO:0000259" key="10">
    <source>
        <dbReference type="PROSITE" id="PS50991"/>
    </source>
</evidence>
<comment type="catalytic activity">
    <reaction evidence="7">
        <text>pyruvate + acetyl-CoA + H2O = (3R)-citramalate + CoA + H(+)</text>
        <dbReference type="Rhea" id="RHEA:19045"/>
        <dbReference type="ChEBI" id="CHEBI:15361"/>
        <dbReference type="ChEBI" id="CHEBI:15377"/>
        <dbReference type="ChEBI" id="CHEBI:15378"/>
        <dbReference type="ChEBI" id="CHEBI:30934"/>
        <dbReference type="ChEBI" id="CHEBI:57287"/>
        <dbReference type="ChEBI" id="CHEBI:57288"/>
        <dbReference type="EC" id="2.3.3.21"/>
    </reaction>
</comment>
<dbReference type="NCBIfam" id="TIGR00977">
    <property type="entry name" value="citramal_synth"/>
    <property type="match status" value="1"/>
</dbReference>
<dbReference type="Pfam" id="PF08502">
    <property type="entry name" value="LeuA_dimer"/>
    <property type="match status" value="1"/>
</dbReference>
<dbReference type="SUPFAM" id="SSF51569">
    <property type="entry name" value="Aldolase"/>
    <property type="match status" value="1"/>
</dbReference>
<dbReference type="EC" id="2.3.3.21" evidence="8"/>
<dbReference type="GO" id="GO:0009097">
    <property type="term" value="P:isoleucine biosynthetic process"/>
    <property type="evidence" value="ECO:0007669"/>
    <property type="project" value="UniProtKB-UniRule"/>
</dbReference>
<dbReference type="GO" id="GO:0043714">
    <property type="term" value="F:(R)-citramalate synthase activity"/>
    <property type="evidence" value="ECO:0007669"/>
    <property type="project" value="UniProtKB-UniRule"/>
</dbReference>
<accession>A0A5E6M9P8</accession>
<dbReference type="RefSeq" id="WP_142659966.1">
    <property type="nucleotide sequence ID" value="NZ_CABFVA020000065.1"/>
</dbReference>
<dbReference type="InterPro" id="IPR013709">
    <property type="entry name" value="2-isopropylmalate_synth_dimer"/>
</dbReference>
<keyword evidence="12" id="KW-1185">Reference proteome</keyword>
<keyword evidence="11" id="KW-0012">Acyltransferase</keyword>
<dbReference type="SMART" id="SM00917">
    <property type="entry name" value="LeuA_dimer"/>
    <property type="match status" value="1"/>
</dbReference>
<dbReference type="Gene3D" id="1.10.238.260">
    <property type="match status" value="1"/>
</dbReference>
<proteinExistence type="inferred from homology"/>
<protein>
    <recommendedName>
        <fullName evidence="8">Citramalate synthase</fullName>
        <ecNumber evidence="8">2.3.3.21</ecNumber>
    </recommendedName>
</protein>
<dbReference type="InterPro" id="IPR036230">
    <property type="entry name" value="LeuA_allosteric_dom_sf"/>
</dbReference>
<dbReference type="AlphaFoldDB" id="A0A5E6M9P8"/>
<dbReference type="Gene3D" id="3.20.20.70">
    <property type="entry name" value="Aldolase class I"/>
    <property type="match status" value="1"/>
</dbReference>
<evidence type="ECO:0000256" key="4">
    <source>
        <dbReference type="ARBA" id="ARBA00022624"/>
    </source>
</evidence>
<name>A0A5E6M9P8_9BACT</name>
<dbReference type="GO" id="GO:0009098">
    <property type="term" value="P:L-leucine biosynthetic process"/>
    <property type="evidence" value="ECO:0007669"/>
    <property type="project" value="InterPro"/>
</dbReference>
<dbReference type="PANTHER" id="PTHR43538">
    <property type="entry name" value="ALPHA-IPM SYNTHASE/HOMOCITRATE SYNTHASE"/>
    <property type="match status" value="1"/>
</dbReference>
<evidence type="ECO:0000256" key="8">
    <source>
        <dbReference type="NCBIfam" id="TIGR00977"/>
    </source>
</evidence>
<comment type="pathway">
    <text evidence="1">Amino-acid biosynthesis; L-isoleucine biosynthesis; 2-oxobutanoate from pyruvate: step 1/3.</text>
</comment>
<organism evidence="11 12">
    <name type="scientific">Methylacidimicrobium tartarophylax</name>
    <dbReference type="NCBI Taxonomy" id="1041768"/>
    <lineage>
        <taxon>Bacteria</taxon>
        <taxon>Pseudomonadati</taxon>
        <taxon>Verrucomicrobiota</taxon>
        <taxon>Methylacidimicrobium</taxon>
    </lineage>
</organism>
<dbReference type="SUPFAM" id="SSF110921">
    <property type="entry name" value="2-isopropylmalate synthase LeuA, allosteric (dimerisation) domain"/>
    <property type="match status" value="1"/>
</dbReference>
<keyword evidence="3" id="KW-0028">Amino-acid biosynthesis</keyword>
<evidence type="ECO:0000256" key="2">
    <source>
        <dbReference type="ARBA" id="ARBA00006154"/>
    </source>
</evidence>